<keyword evidence="1" id="KW-0732">Signal</keyword>
<evidence type="ECO:0000313" key="5">
    <source>
        <dbReference type="EMBL" id="KAK2172190.1"/>
    </source>
</evidence>
<feature type="domain" description="CEMIP beta-helix" evidence="4">
    <location>
        <begin position="4"/>
        <end position="123"/>
    </location>
</feature>
<dbReference type="PANTHER" id="PTHR46769">
    <property type="entry name" value="POLYCYSTIC KIDNEY AND HEPATIC DISEASE 1 (AUTOSOMAL RECESSIVE)-LIKE 1"/>
    <property type="match status" value="1"/>
</dbReference>
<dbReference type="Proteomes" id="UP001209878">
    <property type="component" value="Unassembled WGS sequence"/>
</dbReference>
<sequence length="1265" mass="139801">MCLGQRYARLSNVEFFHSGQEGFVASYDSRFSVTFYDIGKVSATRPSYVTKCTFHNGFSPAFGVIGTHDLELVNNVIHHTVGPAIIVVGSNNTLRDNLMSLTVFPPTYQDRYEENTLNVMATVEIHGATGTKLVGNVVAGSERSAYRLNGESCTEGEPTWANNTGHSTLLGLTMWQDDCLQTEECSRFNGFYIYKSFSYGFYSNGICSIVIENSKFVDNSISIFPYIMRPDARTHGFSRKFVKIHKSLFVGASDTYDCKTDIMSLNDHPNIKISVNLRSWAFKRVAGRIALGWPMFACENNLAPKHPLNDPHTPSALYGNIVFEDVTFAHFKNKCGMTDRIISTNPTGPDAEHPIYMNKIQLIDVEEKSKIYAQHPRLMFVTADKCVDMSCDGKKKLLIKDLDGSFFGTPSSYIPESEYEYNGDPRHGIGDYRIPKTMQSFPGNGSRMPIAEVRKHPGIKRSGCQHKPEWPGYLCPLSKIDHQMLIVESMDFDNMDRRVSPVALRADGYLDLINGPHDTGTCGGYTCRKRMQTFYTIVAAGSNYDLYFTGTAPQHLRLHYFLAEDTTKPVRLAIYFGLQQRYDVYHKSVFLQPNNAEVDNNNKVTFKSPKTEGEFLPTAESPSGANFFDIDTKTLYVQVKGPGLVDIRMRPVVILAFGLPEMTEEEFFGKDLLKNLIIFLNVDPAKVRIAGVRRIGQSRRRKRETIGVEVIIEIGNEPDSNSHPGVENSNSTLDHSDLQAVSDTLKGGFQTGALEDALGVEMTDVKVSAPVPPVNDSSWSEFLETAANSTESSEGLRKPTQIVAEWKKTQQQEGATFPTEVLIKFLDDKYTVVEDLVTPDGPWQVKATLTGTTDQKGKLLGSVTVDVVKGIATFDTLAISHTGTYDIMFQVVRPETVSITVNVSEVVVVKRKITVEMSPLNAVVHIPFSLSVTVKDVSGWKTVTNLDWQGETWNCTLVLEVEAPGTLTADKATEQVDVTTGIATFRNVTASSPGSYAIKVYLKSSSGSYSVVKHYVLQVDVSDLKIVVKKFVQLKFAAKYELITGKHQLFQAVLKNHFYKMYATSQVVFSNFNFKPGSIVASFDAASSSDSALDAMLDALATEVKDQKSITFEGKDYPYEKNSMLVDNKSYGTVEKAVSGLPTGAIVAISVISALGVCILIIILLLFAKKKSERKTVGMVGNEPYKASSPEHVVSGQQPPMSPKQAAIGVYWSDERGDYMNGAASPTPKPLPDLPTEEYDRPHSKQEVITPITPGTISAGFVAVE</sequence>
<dbReference type="EMBL" id="JAODUO010000985">
    <property type="protein sequence ID" value="KAK2172190.1"/>
    <property type="molecule type" value="Genomic_DNA"/>
</dbReference>
<dbReference type="InterPro" id="IPR011050">
    <property type="entry name" value="Pectin_lyase_fold/virulence"/>
</dbReference>
<keyword evidence="6" id="KW-1185">Reference proteome</keyword>
<organism evidence="5 6">
    <name type="scientific">Ridgeia piscesae</name>
    <name type="common">Tubeworm</name>
    <dbReference type="NCBI Taxonomy" id="27915"/>
    <lineage>
        <taxon>Eukaryota</taxon>
        <taxon>Metazoa</taxon>
        <taxon>Spiralia</taxon>
        <taxon>Lophotrochozoa</taxon>
        <taxon>Annelida</taxon>
        <taxon>Polychaeta</taxon>
        <taxon>Sedentaria</taxon>
        <taxon>Canalipalpata</taxon>
        <taxon>Sabellida</taxon>
        <taxon>Siboglinidae</taxon>
        <taxon>Ridgeia</taxon>
    </lineage>
</organism>
<evidence type="ECO:0000256" key="1">
    <source>
        <dbReference type="ARBA" id="ARBA00022729"/>
    </source>
</evidence>
<keyword evidence="3" id="KW-1133">Transmembrane helix</keyword>
<keyword evidence="3" id="KW-0472">Membrane</keyword>
<keyword evidence="3" id="KW-0812">Transmembrane</keyword>
<dbReference type="InterPro" id="IPR052387">
    <property type="entry name" value="Fibrocystin"/>
</dbReference>
<comment type="caution">
    <text evidence="5">The sequence shown here is derived from an EMBL/GenBank/DDBJ whole genome shotgun (WGS) entry which is preliminary data.</text>
</comment>
<dbReference type="Pfam" id="PF24606">
    <property type="entry name" value="CEMIP_beta-hel"/>
    <property type="match status" value="1"/>
</dbReference>
<reference evidence="5" key="1">
    <citation type="journal article" date="2023" name="Mol. Biol. Evol.">
        <title>Third-Generation Sequencing Reveals the Adaptive Role of the Epigenome in Three Deep-Sea Polychaetes.</title>
        <authorList>
            <person name="Perez M."/>
            <person name="Aroh O."/>
            <person name="Sun Y."/>
            <person name="Lan Y."/>
            <person name="Juniper S.K."/>
            <person name="Young C.R."/>
            <person name="Angers B."/>
            <person name="Qian P.Y."/>
        </authorList>
    </citation>
    <scope>NUCLEOTIDE SEQUENCE</scope>
    <source>
        <strain evidence="5">R07B-5</strain>
    </source>
</reference>
<accession>A0AAD9KJ91</accession>
<evidence type="ECO:0000256" key="2">
    <source>
        <dbReference type="SAM" id="MobiDB-lite"/>
    </source>
</evidence>
<feature type="region of interest" description="Disordered" evidence="2">
    <location>
        <begin position="1221"/>
        <end position="1250"/>
    </location>
</feature>
<dbReference type="SUPFAM" id="SSF51126">
    <property type="entry name" value="Pectin lyase-like"/>
    <property type="match status" value="1"/>
</dbReference>
<evidence type="ECO:0000259" key="4">
    <source>
        <dbReference type="Pfam" id="PF24606"/>
    </source>
</evidence>
<protein>
    <recommendedName>
        <fullName evidence="4">CEMIP beta-helix domain-containing protein</fullName>
    </recommendedName>
</protein>
<evidence type="ECO:0000256" key="3">
    <source>
        <dbReference type="SAM" id="Phobius"/>
    </source>
</evidence>
<dbReference type="PANTHER" id="PTHR46769:SF2">
    <property type="entry name" value="FIBROCYSTIN-L ISOFORM 2 PRECURSOR-RELATED"/>
    <property type="match status" value="1"/>
</dbReference>
<evidence type="ECO:0000313" key="6">
    <source>
        <dbReference type="Proteomes" id="UP001209878"/>
    </source>
</evidence>
<gene>
    <name evidence="5" type="ORF">NP493_986g00080</name>
</gene>
<proteinExistence type="predicted"/>
<feature type="transmembrane region" description="Helical" evidence="3">
    <location>
        <begin position="1145"/>
        <end position="1167"/>
    </location>
</feature>
<name>A0AAD9KJ91_RIDPI</name>
<dbReference type="AlphaFoldDB" id="A0AAD9KJ91"/>
<dbReference type="InterPro" id="IPR055401">
    <property type="entry name" value="CEMIP_beta-hel_dom"/>
</dbReference>